<feature type="transmembrane region" description="Helical" evidence="5">
    <location>
        <begin position="214"/>
        <end position="233"/>
    </location>
</feature>
<feature type="domain" description="EamA" evidence="6">
    <location>
        <begin position="12"/>
        <end position="140"/>
    </location>
</feature>
<proteinExistence type="predicted"/>
<dbReference type="InterPro" id="IPR037185">
    <property type="entry name" value="EmrE-like"/>
</dbReference>
<evidence type="ECO:0000256" key="5">
    <source>
        <dbReference type="SAM" id="Phobius"/>
    </source>
</evidence>
<dbReference type="Pfam" id="PF00892">
    <property type="entry name" value="EamA"/>
    <property type="match status" value="2"/>
</dbReference>
<dbReference type="AlphaFoldDB" id="A0A6J7EXN4"/>
<evidence type="ECO:0000256" key="3">
    <source>
        <dbReference type="ARBA" id="ARBA00022989"/>
    </source>
</evidence>
<comment type="subcellular location">
    <subcellularLocation>
        <location evidence="1">Membrane</location>
        <topology evidence="1">Multi-pass membrane protein</topology>
    </subcellularLocation>
</comment>
<feature type="transmembrane region" description="Helical" evidence="5">
    <location>
        <begin position="126"/>
        <end position="145"/>
    </location>
</feature>
<accession>A0A6J7EXN4</accession>
<name>A0A6J7EXN4_9ZZZZ</name>
<feature type="transmembrane region" description="Helical" evidence="5">
    <location>
        <begin position="67"/>
        <end position="88"/>
    </location>
</feature>
<dbReference type="PANTHER" id="PTHR32322">
    <property type="entry name" value="INNER MEMBRANE TRANSPORTER"/>
    <property type="match status" value="1"/>
</dbReference>
<keyword evidence="2 5" id="KW-0812">Transmembrane</keyword>
<feature type="domain" description="EamA" evidence="6">
    <location>
        <begin position="152"/>
        <end position="286"/>
    </location>
</feature>
<reference evidence="7" key="1">
    <citation type="submission" date="2020-05" db="EMBL/GenBank/DDBJ databases">
        <authorList>
            <person name="Chiriac C."/>
            <person name="Salcher M."/>
            <person name="Ghai R."/>
            <person name="Kavagutti S V."/>
        </authorList>
    </citation>
    <scope>NUCLEOTIDE SEQUENCE</scope>
</reference>
<evidence type="ECO:0000259" key="6">
    <source>
        <dbReference type="Pfam" id="PF00892"/>
    </source>
</evidence>
<evidence type="ECO:0000313" key="7">
    <source>
        <dbReference type="EMBL" id="CAB4886308.1"/>
    </source>
</evidence>
<feature type="transmembrane region" description="Helical" evidence="5">
    <location>
        <begin position="31"/>
        <end position="55"/>
    </location>
</feature>
<keyword evidence="3 5" id="KW-1133">Transmembrane helix</keyword>
<dbReference type="InterPro" id="IPR050638">
    <property type="entry name" value="AA-Vitamin_Transporters"/>
</dbReference>
<sequence>MKKSGSWLAPYLLVGLIWGCSFIFIKEGLEFLTPFGVAFVRCTLGAITLYAVARYRKIELPRNKKTLFYIWIVSLLLNVFPGVFFALAETEVTSIFAGIINAVTPLATLIAILLVNRAEKPKSAQLIGIFIGFTGVLVVLGAWRGVGENPWWAIGILLAAVIGYGFSFPFTRRFVMPLGLKSEAIVATQLILASITLLPFYLFDGISQDNYRLAPVLSMIGLGVFGSGFAYLWNFRVMELAGSAIASSVTYLTPLIAVVVGIIFLNENITWNEPVGALIVLLGAAIAQERIRITRP</sequence>
<feature type="transmembrane region" description="Helical" evidence="5">
    <location>
        <begin position="94"/>
        <end position="114"/>
    </location>
</feature>
<dbReference type="PANTHER" id="PTHR32322:SF2">
    <property type="entry name" value="EAMA DOMAIN-CONTAINING PROTEIN"/>
    <property type="match status" value="1"/>
</dbReference>
<dbReference type="GO" id="GO:0016020">
    <property type="term" value="C:membrane"/>
    <property type="evidence" value="ECO:0007669"/>
    <property type="project" value="UniProtKB-SubCell"/>
</dbReference>
<feature type="transmembrane region" description="Helical" evidence="5">
    <location>
        <begin position="245"/>
        <end position="265"/>
    </location>
</feature>
<dbReference type="SUPFAM" id="SSF103481">
    <property type="entry name" value="Multidrug resistance efflux transporter EmrE"/>
    <property type="match status" value="2"/>
</dbReference>
<feature type="transmembrane region" description="Helical" evidence="5">
    <location>
        <begin position="271"/>
        <end position="287"/>
    </location>
</feature>
<organism evidence="7">
    <name type="scientific">freshwater metagenome</name>
    <dbReference type="NCBI Taxonomy" id="449393"/>
    <lineage>
        <taxon>unclassified sequences</taxon>
        <taxon>metagenomes</taxon>
        <taxon>ecological metagenomes</taxon>
    </lineage>
</organism>
<dbReference type="EMBL" id="CAFBLZ010000060">
    <property type="protein sequence ID" value="CAB4886308.1"/>
    <property type="molecule type" value="Genomic_DNA"/>
</dbReference>
<evidence type="ECO:0000256" key="1">
    <source>
        <dbReference type="ARBA" id="ARBA00004141"/>
    </source>
</evidence>
<feature type="transmembrane region" description="Helical" evidence="5">
    <location>
        <begin position="7"/>
        <end position="25"/>
    </location>
</feature>
<keyword evidence="4 5" id="KW-0472">Membrane</keyword>
<protein>
    <submittedName>
        <fullName evidence="7">Unannotated protein</fullName>
    </submittedName>
</protein>
<gene>
    <name evidence="7" type="ORF">UFOPK3482_00769</name>
</gene>
<evidence type="ECO:0000256" key="2">
    <source>
        <dbReference type="ARBA" id="ARBA00022692"/>
    </source>
</evidence>
<dbReference type="InterPro" id="IPR000620">
    <property type="entry name" value="EamA_dom"/>
</dbReference>
<evidence type="ECO:0000256" key="4">
    <source>
        <dbReference type="ARBA" id="ARBA00023136"/>
    </source>
</evidence>
<feature type="transmembrane region" description="Helical" evidence="5">
    <location>
        <begin position="183"/>
        <end position="202"/>
    </location>
</feature>
<feature type="transmembrane region" description="Helical" evidence="5">
    <location>
        <begin position="151"/>
        <end position="171"/>
    </location>
</feature>